<sequence>MNTRVLLLYGAYYIIKKRKNRKLKKRRMWVHPLLAQRILKGSFSTMYGDLRDNENKFFNYFRMSIKSFDELLSKLESGIKVSNSGRPSISPTERLCVTLRYLASGNTFTDLQYSYRMGISTISGIVEYVCEQIWKMKSECIPLPTEEKWREISLDFEKNTNFPNCIGALDGKHIRVIKPIKSGSLFYNYKHYYSIVLMAISDANYCFTFVDVGAYGKFSDSSVFKNGKFFEKLENETLSIPQPKPLPGDNENGPLPYVILADEAFGVSKTILRPYARSNLNYKKKNFNYRLSRARRYIESSFGILSNKWRIFHRPMNTSVELSTKIVKACCVLHNFVRVRDGYKFAHTLSIQGFETSNDTIDTQNRSGNTIRDMFANYFLTDEGKVEWQDKMIH</sequence>
<dbReference type="GO" id="GO:0004518">
    <property type="term" value="F:nuclease activity"/>
    <property type="evidence" value="ECO:0007669"/>
    <property type="project" value="UniProtKB-KW"/>
</dbReference>
<dbReference type="AlphaFoldDB" id="A0A8R1W731"/>
<comment type="cofactor">
    <cofactor evidence="1">
        <name>a divalent metal cation</name>
        <dbReference type="ChEBI" id="CHEBI:60240"/>
    </cofactor>
</comment>
<dbReference type="PANTHER" id="PTHR22930">
    <property type="match status" value="1"/>
</dbReference>
<comment type="similarity">
    <text evidence="3">Belongs to the HARBI1 family.</text>
</comment>
<dbReference type="PANTHER" id="PTHR22930:SF269">
    <property type="entry name" value="NUCLEASE HARBI1-LIKE PROTEIN"/>
    <property type="match status" value="1"/>
</dbReference>
<dbReference type="Proteomes" id="UP000007819">
    <property type="component" value="Chromosome A1"/>
</dbReference>
<evidence type="ECO:0000256" key="4">
    <source>
        <dbReference type="ARBA" id="ARBA00022722"/>
    </source>
</evidence>
<proteinExistence type="inferred from homology"/>
<dbReference type="GO" id="GO:0016787">
    <property type="term" value="F:hydrolase activity"/>
    <property type="evidence" value="ECO:0007669"/>
    <property type="project" value="UniProtKB-KW"/>
</dbReference>
<dbReference type="RefSeq" id="XP_003248262.1">
    <property type="nucleotide sequence ID" value="XM_003248214.3"/>
</dbReference>
<comment type="subcellular location">
    <subcellularLocation>
        <location evidence="2">Nucleus</location>
    </subcellularLocation>
</comment>
<dbReference type="InterPro" id="IPR045249">
    <property type="entry name" value="HARBI1-like"/>
</dbReference>
<evidence type="ECO:0000313" key="10">
    <source>
        <dbReference type="Proteomes" id="UP000007819"/>
    </source>
</evidence>
<keyword evidence="4" id="KW-0540">Nuclease</keyword>
<dbReference type="Pfam" id="PF13359">
    <property type="entry name" value="DDE_Tnp_4"/>
    <property type="match status" value="1"/>
</dbReference>
<protein>
    <recommendedName>
        <fullName evidence="8">DDE Tnp4 domain-containing protein</fullName>
    </recommendedName>
</protein>
<evidence type="ECO:0000256" key="1">
    <source>
        <dbReference type="ARBA" id="ARBA00001968"/>
    </source>
</evidence>
<dbReference type="EnsemblMetazoa" id="XM_003248214.4">
    <property type="protein sequence ID" value="XP_003248262.1"/>
    <property type="gene ID" value="LOC100572996"/>
</dbReference>
<name>A0A8R1W731_ACYPI</name>
<evidence type="ECO:0000256" key="6">
    <source>
        <dbReference type="ARBA" id="ARBA00022801"/>
    </source>
</evidence>
<evidence type="ECO:0000256" key="2">
    <source>
        <dbReference type="ARBA" id="ARBA00004123"/>
    </source>
</evidence>
<keyword evidence="5" id="KW-0479">Metal-binding</keyword>
<feature type="domain" description="DDE Tnp4" evidence="8">
    <location>
        <begin position="169"/>
        <end position="335"/>
    </location>
</feature>
<evidence type="ECO:0000256" key="5">
    <source>
        <dbReference type="ARBA" id="ARBA00022723"/>
    </source>
</evidence>
<evidence type="ECO:0000259" key="8">
    <source>
        <dbReference type="Pfam" id="PF13359"/>
    </source>
</evidence>
<dbReference type="GO" id="GO:0005634">
    <property type="term" value="C:nucleus"/>
    <property type="evidence" value="ECO:0007669"/>
    <property type="project" value="UniProtKB-SubCell"/>
</dbReference>
<dbReference type="GeneID" id="100572996"/>
<keyword evidence="7" id="KW-0539">Nucleus</keyword>
<evidence type="ECO:0000256" key="7">
    <source>
        <dbReference type="ARBA" id="ARBA00023242"/>
    </source>
</evidence>
<reference evidence="9" key="2">
    <citation type="submission" date="2022-06" db="UniProtKB">
        <authorList>
            <consortium name="EnsemblMetazoa"/>
        </authorList>
    </citation>
    <scope>IDENTIFICATION</scope>
</reference>
<dbReference type="GO" id="GO:0046872">
    <property type="term" value="F:metal ion binding"/>
    <property type="evidence" value="ECO:0007669"/>
    <property type="project" value="UniProtKB-KW"/>
</dbReference>
<keyword evidence="6" id="KW-0378">Hydrolase</keyword>
<dbReference type="OrthoDB" id="8194521at2759"/>
<dbReference type="InterPro" id="IPR027806">
    <property type="entry name" value="HARBI1_dom"/>
</dbReference>
<accession>A0A8R1W731</accession>
<keyword evidence="10" id="KW-1185">Reference proteome</keyword>
<evidence type="ECO:0000313" key="9">
    <source>
        <dbReference type="EnsemblMetazoa" id="XP_003248262.1"/>
    </source>
</evidence>
<evidence type="ECO:0000256" key="3">
    <source>
        <dbReference type="ARBA" id="ARBA00006958"/>
    </source>
</evidence>
<organism evidence="9 10">
    <name type="scientific">Acyrthosiphon pisum</name>
    <name type="common">Pea aphid</name>
    <dbReference type="NCBI Taxonomy" id="7029"/>
    <lineage>
        <taxon>Eukaryota</taxon>
        <taxon>Metazoa</taxon>
        <taxon>Ecdysozoa</taxon>
        <taxon>Arthropoda</taxon>
        <taxon>Hexapoda</taxon>
        <taxon>Insecta</taxon>
        <taxon>Pterygota</taxon>
        <taxon>Neoptera</taxon>
        <taxon>Paraneoptera</taxon>
        <taxon>Hemiptera</taxon>
        <taxon>Sternorrhyncha</taxon>
        <taxon>Aphidomorpha</taxon>
        <taxon>Aphidoidea</taxon>
        <taxon>Aphididae</taxon>
        <taxon>Macrosiphini</taxon>
        <taxon>Acyrthosiphon</taxon>
    </lineage>
</organism>
<dbReference type="KEGG" id="api:100572996"/>
<reference evidence="10" key="1">
    <citation type="submission" date="2010-06" db="EMBL/GenBank/DDBJ databases">
        <authorList>
            <person name="Jiang H."/>
            <person name="Abraham K."/>
            <person name="Ali S."/>
            <person name="Alsbrooks S.L."/>
            <person name="Anim B.N."/>
            <person name="Anosike U.S."/>
            <person name="Attaway T."/>
            <person name="Bandaranaike D.P."/>
            <person name="Battles P.K."/>
            <person name="Bell S.N."/>
            <person name="Bell A.V."/>
            <person name="Beltran B."/>
            <person name="Bickham C."/>
            <person name="Bustamante Y."/>
            <person name="Caleb T."/>
            <person name="Canada A."/>
            <person name="Cardenas V."/>
            <person name="Carter K."/>
            <person name="Chacko J."/>
            <person name="Chandrabose M.N."/>
            <person name="Chavez D."/>
            <person name="Chavez A."/>
            <person name="Chen L."/>
            <person name="Chu H.-S."/>
            <person name="Claassen K.J."/>
            <person name="Cockrell R."/>
            <person name="Collins M."/>
            <person name="Cooper J.A."/>
            <person name="Cree A."/>
            <person name="Curry S.M."/>
            <person name="Da Y."/>
            <person name="Dao M.D."/>
            <person name="Das B."/>
            <person name="Davila M.-L."/>
            <person name="Davy-Carroll L."/>
            <person name="Denson S."/>
            <person name="Dinh H."/>
            <person name="Ebong V.E."/>
            <person name="Edwards J.R."/>
            <person name="Egan A."/>
            <person name="El-Daye J."/>
            <person name="Escobedo L."/>
            <person name="Fernandez S."/>
            <person name="Fernando P.R."/>
            <person name="Flagg N."/>
            <person name="Forbes L.D."/>
            <person name="Fowler R.G."/>
            <person name="Fu Q."/>
            <person name="Gabisi R.A."/>
            <person name="Ganer J."/>
            <person name="Garbino Pronczuk A."/>
            <person name="Garcia R.M."/>
            <person name="Garner T."/>
            <person name="Garrett T.E."/>
            <person name="Gonzalez D.A."/>
            <person name="Hamid H."/>
            <person name="Hawkins E.S."/>
            <person name="Hirani K."/>
            <person name="Hogues M.E."/>
            <person name="Hollins B."/>
            <person name="Hsiao C.-H."/>
            <person name="Jabil R."/>
            <person name="James M.L."/>
            <person name="Jhangiani S.N."/>
            <person name="Johnson B."/>
            <person name="Johnson Q."/>
            <person name="Joshi V."/>
            <person name="Kalu J.B."/>
            <person name="Kam C."/>
            <person name="Kashfia A."/>
            <person name="Keebler J."/>
            <person name="Kisamo H."/>
            <person name="Kovar C.L."/>
            <person name="Lago L.A."/>
            <person name="Lai C.-Y."/>
            <person name="Laidlaw J."/>
            <person name="Lara F."/>
            <person name="Le T.-K."/>
            <person name="Lee S.L."/>
            <person name="Legall F.H."/>
            <person name="Lemon S.J."/>
            <person name="Lewis L.R."/>
            <person name="Li B."/>
            <person name="Liu Y."/>
            <person name="Liu Y.-S."/>
            <person name="Lopez J."/>
            <person name="Lozado R.J."/>
            <person name="Lu J."/>
            <person name="Madu R.C."/>
            <person name="Maheshwari M."/>
            <person name="Maheshwari R."/>
            <person name="Malloy K."/>
            <person name="Martinez E."/>
            <person name="Mathew T."/>
            <person name="Mercado I.C."/>
            <person name="Mercado C."/>
            <person name="Meyer B."/>
            <person name="Montgomery K."/>
            <person name="Morgan M.B."/>
            <person name="Munidasa M."/>
            <person name="Nazareth L.V."/>
            <person name="Nelson J."/>
            <person name="Ng B.M."/>
            <person name="Nguyen N.B."/>
            <person name="Nguyen P.Q."/>
            <person name="Nguyen T."/>
            <person name="Obregon M."/>
            <person name="Okwuonu G.O."/>
            <person name="Onwere C.G."/>
            <person name="Orozco G."/>
            <person name="Parra A."/>
            <person name="Patel S."/>
            <person name="Patil S."/>
            <person name="Perez A."/>
            <person name="Perez Y."/>
            <person name="Pham C."/>
            <person name="Primus E.L."/>
            <person name="Pu L.-L."/>
            <person name="Puazo M."/>
            <person name="Qin X."/>
            <person name="Quiroz J.B."/>
            <person name="Reese J."/>
            <person name="Richards S."/>
            <person name="Rives C.M."/>
            <person name="Robberts R."/>
            <person name="Ruiz S.J."/>
            <person name="Ruiz M.J."/>
            <person name="Santibanez J."/>
            <person name="Schneider B.W."/>
            <person name="Sisson I."/>
            <person name="Smith M."/>
            <person name="Sodergren E."/>
            <person name="Song X.-Z."/>
            <person name="Song B.B."/>
            <person name="Summersgill H."/>
            <person name="Thelus R."/>
            <person name="Thornton R.D."/>
            <person name="Trejos Z.Y."/>
            <person name="Usmani K."/>
            <person name="Vattathil S."/>
            <person name="Villasana D."/>
            <person name="Walker D.L."/>
            <person name="Wang S."/>
            <person name="Wang K."/>
            <person name="White C.S."/>
            <person name="Williams A.C."/>
            <person name="Williamson J."/>
            <person name="Wilson K."/>
            <person name="Woghiren I.O."/>
            <person name="Woodworth J.R."/>
            <person name="Worley K.C."/>
            <person name="Wright R.A."/>
            <person name="Wu W."/>
            <person name="Young L."/>
            <person name="Zhang L."/>
            <person name="Zhang J."/>
            <person name="Zhu Y."/>
            <person name="Muzny D.M."/>
            <person name="Weinstock G."/>
            <person name="Gibbs R.A."/>
        </authorList>
    </citation>
    <scope>NUCLEOTIDE SEQUENCE [LARGE SCALE GENOMIC DNA]</scope>
    <source>
        <strain evidence="10">LSR1</strain>
    </source>
</reference>